<dbReference type="PANTHER" id="PTHR43867:SF2">
    <property type="entry name" value="CELLULOSE SYNTHASE CATALYTIC SUBUNIT A [UDP-FORMING]"/>
    <property type="match status" value="1"/>
</dbReference>
<keyword evidence="5 7" id="KW-1133">Transmembrane helix</keyword>
<keyword evidence="4 7" id="KW-0812">Transmembrane</keyword>
<sequence>MAQHAPPGYLGTGTDVGCRIIVSEPAARPGGSQQLPPLAGFYPPVFPGDGTNSRAAHSYPPVITGNDADRQAAAAWRGQPAPIVAPHMAAYGHGGGGQGPMMGQRDEEAPGGAKGTPWGSLGMLGYRYHRNTSVNWLGWGLFLFYLATLGYYLYVRLTSTLNLGLHYQWYGVLVLVVEVMGASTVVLYGVNLLFLPEPPKYKPDPGRPGLPKVTLPYHVRVLVPCYREELEIVQRTVLAALDADLPAGCARTVYLCDDGKDPEKRKWVAGLQDDVVYISGRARKPGEMNGKSGNLNFCAAQLYPKGVPIPGSELIAVFDADQVAKREFWLRTVPLFDGGDDVGMVLSPQCFHNLRLACDIFNHANVHFWEYMQPGYDALGFISCTGTNFLVRAKAFMEAGGSPTYTLTEDFALGLEMAKWGWRCRYVQEYLAIGEAPTEIRNCFQQRSRWTKGHFQIIMNLRRCPLFQFRLRPFDRVMYCSGVWSYIVGAVTTFTFLSIPLLTIWIGVFPVALSKQFALALTLYSVAMNSLLYYVRVPWHVESLWFANVCNQLMWWAYVKAFLRSLLSRVCCCFMRIAFKATAKGKGRLGSSAAGDIWLHCLFFVLLATSIGVGIWQLVVGDTVINTLLVYIHQLQQSANQTIQLVHN</sequence>
<keyword evidence="2" id="KW-0328">Glycosyltransferase</keyword>
<dbReference type="Gene3D" id="3.90.550.10">
    <property type="entry name" value="Spore Coat Polysaccharide Biosynthesis Protein SpsA, Chain A"/>
    <property type="match status" value="1"/>
</dbReference>
<evidence type="ECO:0000256" key="3">
    <source>
        <dbReference type="ARBA" id="ARBA00022679"/>
    </source>
</evidence>
<feature type="transmembrane region" description="Helical" evidence="7">
    <location>
        <begin position="597"/>
        <end position="619"/>
    </location>
</feature>
<name>A0AAW1SK55_9CHLO</name>
<protein>
    <recommendedName>
        <fullName evidence="10">Cellulose synthase (UDP-forming)</fullName>
    </recommendedName>
</protein>
<evidence type="ECO:0000256" key="7">
    <source>
        <dbReference type="SAM" id="Phobius"/>
    </source>
</evidence>
<dbReference type="GO" id="GO:0016020">
    <property type="term" value="C:membrane"/>
    <property type="evidence" value="ECO:0007669"/>
    <property type="project" value="UniProtKB-SubCell"/>
</dbReference>
<dbReference type="InterPro" id="IPR029044">
    <property type="entry name" value="Nucleotide-diphossugar_trans"/>
</dbReference>
<comment type="caution">
    <text evidence="8">The sequence shown here is derived from an EMBL/GenBank/DDBJ whole genome shotgun (WGS) entry which is preliminary data.</text>
</comment>
<evidence type="ECO:0000313" key="8">
    <source>
        <dbReference type="EMBL" id="KAK9846433.1"/>
    </source>
</evidence>
<reference evidence="8 9" key="1">
    <citation type="journal article" date="2024" name="Nat. Commun.">
        <title>Phylogenomics reveals the evolutionary origins of lichenization in chlorophyte algae.</title>
        <authorList>
            <person name="Puginier C."/>
            <person name="Libourel C."/>
            <person name="Otte J."/>
            <person name="Skaloud P."/>
            <person name="Haon M."/>
            <person name="Grisel S."/>
            <person name="Petersen M."/>
            <person name="Berrin J.G."/>
            <person name="Delaux P.M."/>
            <person name="Dal Grande F."/>
            <person name="Keller J."/>
        </authorList>
    </citation>
    <scope>NUCLEOTIDE SEQUENCE [LARGE SCALE GENOMIC DNA]</scope>
    <source>
        <strain evidence="8 9">SAG 245.80</strain>
    </source>
</reference>
<keyword evidence="3" id="KW-0808">Transferase</keyword>
<feature type="transmembrane region" description="Helical" evidence="7">
    <location>
        <begin position="136"/>
        <end position="155"/>
    </location>
</feature>
<dbReference type="PANTHER" id="PTHR43867">
    <property type="entry name" value="CELLULOSE SYNTHASE CATALYTIC SUBUNIT A [UDP-FORMING]"/>
    <property type="match status" value="1"/>
</dbReference>
<evidence type="ECO:0000256" key="5">
    <source>
        <dbReference type="ARBA" id="ARBA00022989"/>
    </source>
</evidence>
<keyword evidence="6 7" id="KW-0472">Membrane</keyword>
<evidence type="ECO:0000256" key="6">
    <source>
        <dbReference type="ARBA" id="ARBA00023136"/>
    </source>
</evidence>
<feature type="transmembrane region" description="Helical" evidence="7">
    <location>
        <begin position="167"/>
        <end position="190"/>
    </location>
</feature>
<feature type="transmembrane region" description="Helical" evidence="7">
    <location>
        <begin position="517"/>
        <end position="535"/>
    </location>
</feature>
<accession>A0AAW1SK55</accession>
<dbReference type="InterPro" id="IPR050321">
    <property type="entry name" value="Glycosyltr_2/OpgH_subfam"/>
</dbReference>
<comment type="subcellular location">
    <subcellularLocation>
        <location evidence="1">Membrane</location>
        <topology evidence="1">Multi-pass membrane protein</topology>
    </subcellularLocation>
</comment>
<evidence type="ECO:0000313" key="9">
    <source>
        <dbReference type="Proteomes" id="UP001445335"/>
    </source>
</evidence>
<evidence type="ECO:0008006" key="10">
    <source>
        <dbReference type="Google" id="ProtNLM"/>
    </source>
</evidence>
<dbReference type="GO" id="GO:0016757">
    <property type="term" value="F:glycosyltransferase activity"/>
    <property type="evidence" value="ECO:0007669"/>
    <property type="project" value="UniProtKB-KW"/>
</dbReference>
<gene>
    <name evidence="8" type="ORF">WJX81_003716</name>
</gene>
<keyword evidence="9" id="KW-1185">Reference proteome</keyword>
<dbReference type="SUPFAM" id="SSF53448">
    <property type="entry name" value="Nucleotide-diphospho-sugar transferases"/>
    <property type="match status" value="1"/>
</dbReference>
<proteinExistence type="predicted"/>
<feature type="transmembrane region" description="Helical" evidence="7">
    <location>
        <begin position="483"/>
        <end position="505"/>
    </location>
</feature>
<dbReference type="EMBL" id="JALJOU010000001">
    <property type="protein sequence ID" value="KAK9846433.1"/>
    <property type="molecule type" value="Genomic_DNA"/>
</dbReference>
<organism evidence="8 9">
    <name type="scientific">Elliptochloris bilobata</name>
    <dbReference type="NCBI Taxonomy" id="381761"/>
    <lineage>
        <taxon>Eukaryota</taxon>
        <taxon>Viridiplantae</taxon>
        <taxon>Chlorophyta</taxon>
        <taxon>core chlorophytes</taxon>
        <taxon>Trebouxiophyceae</taxon>
        <taxon>Trebouxiophyceae incertae sedis</taxon>
        <taxon>Elliptochloris clade</taxon>
        <taxon>Elliptochloris</taxon>
    </lineage>
</organism>
<evidence type="ECO:0000256" key="1">
    <source>
        <dbReference type="ARBA" id="ARBA00004141"/>
    </source>
</evidence>
<dbReference type="Pfam" id="PF13641">
    <property type="entry name" value="Glyco_tranf_2_3"/>
    <property type="match status" value="1"/>
</dbReference>
<dbReference type="Proteomes" id="UP001445335">
    <property type="component" value="Unassembled WGS sequence"/>
</dbReference>
<evidence type="ECO:0000256" key="2">
    <source>
        <dbReference type="ARBA" id="ARBA00022676"/>
    </source>
</evidence>
<evidence type="ECO:0000256" key="4">
    <source>
        <dbReference type="ARBA" id="ARBA00022692"/>
    </source>
</evidence>
<dbReference type="AlphaFoldDB" id="A0AAW1SK55"/>